<dbReference type="EMBL" id="CALNXK010000011">
    <property type="protein sequence ID" value="CAH3043767.1"/>
    <property type="molecule type" value="Genomic_DNA"/>
</dbReference>
<name>A0ABN8N679_9CNID</name>
<accession>A0ABN8N679</accession>
<reference evidence="1 2" key="1">
    <citation type="submission" date="2022-05" db="EMBL/GenBank/DDBJ databases">
        <authorList>
            <consortium name="Genoscope - CEA"/>
            <person name="William W."/>
        </authorList>
    </citation>
    <scope>NUCLEOTIDE SEQUENCE [LARGE SCALE GENOMIC DNA]</scope>
</reference>
<gene>
    <name evidence="1" type="ORF">PLOB_00002640</name>
</gene>
<comment type="caution">
    <text evidence="1">The sequence shown here is derived from an EMBL/GenBank/DDBJ whole genome shotgun (WGS) entry which is preliminary data.</text>
</comment>
<protein>
    <submittedName>
        <fullName evidence="1">Uncharacterized protein</fullName>
    </submittedName>
</protein>
<evidence type="ECO:0000313" key="1">
    <source>
        <dbReference type="EMBL" id="CAH3043767.1"/>
    </source>
</evidence>
<organism evidence="1 2">
    <name type="scientific">Porites lobata</name>
    <dbReference type="NCBI Taxonomy" id="104759"/>
    <lineage>
        <taxon>Eukaryota</taxon>
        <taxon>Metazoa</taxon>
        <taxon>Cnidaria</taxon>
        <taxon>Anthozoa</taxon>
        <taxon>Hexacorallia</taxon>
        <taxon>Scleractinia</taxon>
        <taxon>Fungiina</taxon>
        <taxon>Poritidae</taxon>
        <taxon>Porites</taxon>
    </lineage>
</organism>
<evidence type="ECO:0000313" key="2">
    <source>
        <dbReference type="Proteomes" id="UP001159405"/>
    </source>
</evidence>
<sequence length="80" mass="9286">LNHALLEPLEEYRLSKDIPKLPLEDHQLYCALWTQASLVRYRSLRHFLPCWRCSTSGLKGLMGTVRLSGHSCLITREHLI</sequence>
<proteinExistence type="predicted"/>
<dbReference type="Proteomes" id="UP001159405">
    <property type="component" value="Unassembled WGS sequence"/>
</dbReference>
<feature type="non-terminal residue" evidence="1">
    <location>
        <position position="1"/>
    </location>
</feature>
<keyword evidence="2" id="KW-1185">Reference proteome</keyword>